<dbReference type="InterPro" id="IPR029058">
    <property type="entry name" value="AB_hydrolase_fold"/>
</dbReference>
<evidence type="ECO:0000313" key="3">
    <source>
        <dbReference type="EMBL" id="MEN3539972.1"/>
    </source>
</evidence>
<dbReference type="Gene3D" id="3.40.50.1820">
    <property type="entry name" value="alpha/beta hydrolase"/>
    <property type="match status" value="1"/>
</dbReference>
<protein>
    <submittedName>
        <fullName evidence="3">Alpha/beta hydrolase</fullName>
    </submittedName>
</protein>
<dbReference type="PRINTS" id="PR00111">
    <property type="entry name" value="ABHYDROLASE"/>
</dbReference>
<evidence type="ECO:0000313" key="4">
    <source>
        <dbReference type="Proteomes" id="UP001447516"/>
    </source>
</evidence>
<dbReference type="PANTHER" id="PTHR43329">
    <property type="entry name" value="EPOXIDE HYDROLASE"/>
    <property type="match status" value="1"/>
</dbReference>
<dbReference type="Proteomes" id="UP001447516">
    <property type="component" value="Unassembled WGS sequence"/>
</dbReference>
<keyword evidence="4" id="KW-1185">Reference proteome</keyword>
<organism evidence="3 4">
    <name type="scientific">Microbispora maris</name>
    <dbReference type="NCBI Taxonomy" id="3144104"/>
    <lineage>
        <taxon>Bacteria</taxon>
        <taxon>Bacillati</taxon>
        <taxon>Actinomycetota</taxon>
        <taxon>Actinomycetes</taxon>
        <taxon>Streptosporangiales</taxon>
        <taxon>Streptosporangiaceae</taxon>
        <taxon>Microbispora</taxon>
    </lineage>
</organism>
<dbReference type="Pfam" id="PF00561">
    <property type="entry name" value="Abhydrolase_1"/>
    <property type="match status" value="1"/>
</dbReference>
<name>A0ABV0B0T8_9ACTN</name>
<gene>
    <name evidence="3" type="ORF">AAH991_33020</name>
</gene>
<keyword evidence="1 3" id="KW-0378">Hydrolase</keyword>
<evidence type="ECO:0000259" key="2">
    <source>
        <dbReference type="Pfam" id="PF00561"/>
    </source>
</evidence>
<dbReference type="InterPro" id="IPR000073">
    <property type="entry name" value="AB_hydrolase_1"/>
</dbReference>
<feature type="domain" description="AB hydrolase-1" evidence="2">
    <location>
        <begin position="26"/>
        <end position="273"/>
    </location>
</feature>
<proteinExistence type="predicted"/>
<dbReference type="RefSeq" id="WP_346229845.1">
    <property type="nucleotide sequence ID" value="NZ_JBDJAW010000041.1"/>
</dbReference>
<dbReference type="SUPFAM" id="SSF53474">
    <property type="entry name" value="alpha/beta-Hydrolases"/>
    <property type="match status" value="1"/>
</dbReference>
<dbReference type="PRINTS" id="PR00412">
    <property type="entry name" value="EPOXHYDRLASE"/>
</dbReference>
<sequence length="298" mass="32534">MFAGFELSHVEVGEVRLRVRHGGRGPAVLLVHGHPRTHTTWHLVAPALVSAGYTVVCPDLRGYGRSTAPPDEPDHSQAGKRAMAGDLVALMRKLGHERFHAVGHDRGGYVVQRLALDHPHRVDHVVILGDVPIGEALARCDARFAQAWYHWFFMGQPAPLPERLIAADLDAWYTLDPARMGRENHADVAAAVADPRVRHAMCEDYRAGLGVDRAADDADRAAGRRITSPLLVLWGAKDDLAELYDHDVLGVWRPWAADLSGNALDTGHHMMEEAPDALIAALLDFLPRPPDGAAHSAT</sequence>
<dbReference type="InterPro" id="IPR000639">
    <property type="entry name" value="Epox_hydrolase-like"/>
</dbReference>
<accession>A0ABV0B0T8</accession>
<dbReference type="GO" id="GO:0016787">
    <property type="term" value="F:hydrolase activity"/>
    <property type="evidence" value="ECO:0007669"/>
    <property type="project" value="UniProtKB-KW"/>
</dbReference>
<evidence type="ECO:0000256" key="1">
    <source>
        <dbReference type="ARBA" id="ARBA00022801"/>
    </source>
</evidence>
<dbReference type="EMBL" id="JBDJAW010000041">
    <property type="protein sequence ID" value="MEN3539972.1"/>
    <property type="molecule type" value="Genomic_DNA"/>
</dbReference>
<reference evidence="3 4" key="1">
    <citation type="submission" date="2024-05" db="EMBL/GenBank/DDBJ databases">
        <title>Microbispora sp.ZYX-F-249.</title>
        <authorList>
            <person name="Xie H."/>
        </authorList>
    </citation>
    <scope>NUCLEOTIDE SEQUENCE [LARGE SCALE GENOMIC DNA]</scope>
    <source>
        <strain evidence="3 4">ZYX-F-249</strain>
    </source>
</reference>
<comment type="caution">
    <text evidence="3">The sequence shown here is derived from an EMBL/GenBank/DDBJ whole genome shotgun (WGS) entry which is preliminary data.</text>
</comment>